<evidence type="ECO:0000313" key="2">
    <source>
        <dbReference type="Proteomes" id="UP000007969"/>
    </source>
</evidence>
<dbReference type="HOGENOM" id="CLU_563494_0_0_9"/>
<reference evidence="2" key="1">
    <citation type="submission" date="2005-09" db="EMBL/GenBank/DDBJ databases">
        <title>Complete genome sequence of Clostridium kluyveri and comparative genomics of Clostridia species.</title>
        <authorList>
            <person name="Inui M."/>
            <person name="Nonaka H."/>
            <person name="Shinoda Y."/>
            <person name="Ikenaga Y."/>
            <person name="Abe M."/>
            <person name="Naito K."/>
            <person name="Vertes A.A."/>
            <person name="Yukawa H."/>
        </authorList>
    </citation>
    <scope>NUCLEOTIDE SEQUENCE [LARGE SCALE GENOMIC DNA]</scope>
    <source>
        <strain evidence="2">NBRC 12016</strain>
    </source>
</reference>
<accession>B9E568</accession>
<dbReference type="AlphaFoldDB" id="B9E568"/>
<protein>
    <submittedName>
        <fullName evidence="1">Uncharacterized protein</fullName>
    </submittedName>
</protein>
<proteinExistence type="predicted"/>
<name>B9E568_CLOK1</name>
<organism evidence="1 2">
    <name type="scientific">Clostridium kluyveri (strain NBRC 12016)</name>
    <dbReference type="NCBI Taxonomy" id="583346"/>
    <lineage>
        <taxon>Bacteria</taxon>
        <taxon>Bacillati</taxon>
        <taxon>Bacillota</taxon>
        <taxon>Clostridia</taxon>
        <taxon>Eubacteriales</taxon>
        <taxon>Clostridiaceae</taxon>
        <taxon>Clostridium</taxon>
    </lineage>
</organism>
<sequence>MRVINMFLKLDHISEEKLSYDKDILLETMLINKDNIEKDIMRLRDCDINIILENIHDICLKHLRNYRLELKDYFPKISDDFFLSNQIYIAGLKERLSKYLLKNSNLNLYLSYDPKYSIKNTISFNKSCKNYFSACNSILEENMINSKISNLRTTFKEFRKVDNLLYDHDIFYKKGDIKKNECYEIYSCLSNIFIYTLERWNKCKYNYTRFERNYTFKYIRNFYDSFLRNNLDLKELYFFERIYNINYSFWLYFNSKIFLKDLVSTDEVSILFDSLLPVIYLPNVFENYDISYVFIKLYEDPYRFKDIDEFKNGVKRFCFDFGFYFIPLYNMLYSNILYSYCKFNKNDIHDFINTSDYLKGEMREYKERYNNPINPYKYTYHKDYVKYNKNLFKEGNLNKSKILKLSIGWITTNFDISLFNKTLIFNGIGKFNKNILSSIILNNHEYQKNLKKFILSILNSENIQWVYNLGIKENESSKKLKFYYKKIKR</sequence>
<gene>
    <name evidence="1" type="ordered locus">CKR_2592</name>
</gene>
<dbReference type="KEGG" id="ckr:CKR_2592"/>
<dbReference type="Proteomes" id="UP000007969">
    <property type="component" value="Chromosome"/>
</dbReference>
<evidence type="ECO:0000313" key="1">
    <source>
        <dbReference type="EMBL" id="BAH07643.1"/>
    </source>
</evidence>
<dbReference type="EMBL" id="AP009049">
    <property type="protein sequence ID" value="BAH07643.1"/>
    <property type="molecule type" value="Genomic_DNA"/>
</dbReference>